<dbReference type="Proteomes" id="UP000814140">
    <property type="component" value="Unassembled WGS sequence"/>
</dbReference>
<organism evidence="1 2">
    <name type="scientific">Artomyces pyxidatus</name>
    <dbReference type="NCBI Taxonomy" id="48021"/>
    <lineage>
        <taxon>Eukaryota</taxon>
        <taxon>Fungi</taxon>
        <taxon>Dikarya</taxon>
        <taxon>Basidiomycota</taxon>
        <taxon>Agaricomycotina</taxon>
        <taxon>Agaricomycetes</taxon>
        <taxon>Russulales</taxon>
        <taxon>Auriscalpiaceae</taxon>
        <taxon>Artomyces</taxon>
    </lineage>
</organism>
<keyword evidence="2" id="KW-1185">Reference proteome</keyword>
<dbReference type="EMBL" id="MU277234">
    <property type="protein sequence ID" value="KAI0058563.1"/>
    <property type="molecule type" value="Genomic_DNA"/>
</dbReference>
<comment type="caution">
    <text evidence="1">The sequence shown here is derived from an EMBL/GenBank/DDBJ whole genome shotgun (WGS) entry which is preliminary data.</text>
</comment>
<reference evidence="1" key="1">
    <citation type="submission" date="2021-03" db="EMBL/GenBank/DDBJ databases">
        <authorList>
            <consortium name="DOE Joint Genome Institute"/>
            <person name="Ahrendt S."/>
            <person name="Looney B.P."/>
            <person name="Miyauchi S."/>
            <person name="Morin E."/>
            <person name="Drula E."/>
            <person name="Courty P.E."/>
            <person name="Chicoki N."/>
            <person name="Fauchery L."/>
            <person name="Kohler A."/>
            <person name="Kuo A."/>
            <person name="Labutti K."/>
            <person name="Pangilinan J."/>
            <person name="Lipzen A."/>
            <person name="Riley R."/>
            <person name="Andreopoulos W."/>
            <person name="He G."/>
            <person name="Johnson J."/>
            <person name="Barry K.W."/>
            <person name="Grigoriev I.V."/>
            <person name="Nagy L."/>
            <person name="Hibbett D."/>
            <person name="Henrissat B."/>
            <person name="Matheny P.B."/>
            <person name="Labbe J."/>
            <person name="Martin F."/>
        </authorList>
    </citation>
    <scope>NUCLEOTIDE SEQUENCE</scope>
    <source>
        <strain evidence="1">HHB10654</strain>
    </source>
</reference>
<proteinExistence type="predicted"/>
<accession>A0ACB8SQT2</accession>
<sequence>MSVASRVKRRLQRRTETPSLHTEYPLAHRRDPAKPIVFTLYSDNNRARMKDKLRDEKATITAIRNIFEIEEPAMWHWEYAQDYHGYVPPKGAN</sequence>
<evidence type="ECO:0000313" key="2">
    <source>
        <dbReference type="Proteomes" id="UP000814140"/>
    </source>
</evidence>
<evidence type="ECO:0000313" key="1">
    <source>
        <dbReference type="EMBL" id="KAI0058563.1"/>
    </source>
</evidence>
<gene>
    <name evidence="1" type="ORF">BV25DRAFT_1830007</name>
</gene>
<protein>
    <submittedName>
        <fullName evidence="1">Uncharacterized protein</fullName>
    </submittedName>
</protein>
<reference evidence="1" key="2">
    <citation type="journal article" date="2022" name="New Phytol.">
        <title>Evolutionary transition to the ectomycorrhizal habit in the genomes of a hyperdiverse lineage of mushroom-forming fungi.</title>
        <authorList>
            <person name="Looney B."/>
            <person name="Miyauchi S."/>
            <person name="Morin E."/>
            <person name="Drula E."/>
            <person name="Courty P.E."/>
            <person name="Kohler A."/>
            <person name="Kuo A."/>
            <person name="LaButti K."/>
            <person name="Pangilinan J."/>
            <person name="Lipzen A."/>
            <person name="Riley R."/>
            <person name="Andreopoulos W."/>
            <person name="He G."/>
            <person name="Johnson J."/>
            <person name="Nolan M."/>
            <person name="Tritt A."/>
            <person name="Barry K.W."/>
            <person name="Grigoriev I.V."/>
            <person name="Nagy L.G."/>
            <person name="Hibbett D."/>
            <person name="Henrissat B."/>
            <person name="Matheny P.B."/>
            <person name="Labbe J."/>
            <person name="Martin F.M."/>
        </authorList>
    </citation>
    <scope>NUCLEOTIDE SEQUENCE</scope>
    <source>
        <strain evidence="1">HHB10654</strain>
    </source>
</reference>
<name>A0ACB8SQT2_9AGAM</name>